<evidence type="ECO:0000256" key="1">
    <source>
        <dbReference type="SAM" id="MobiDB-lite"/>
    </source>
</evidence>
<dbReference type="GO" id="GO:0009055">
    <property type="term" value="F:electron transfer activity"/>
    <property type="evidence" value="ECO:0007669"/>
    <property type="project" value="InterPro"/>
</dbReference>
<dbReference type="EMBL" id="CP002915">
    <property type="protein sequence ID" value="AEK29566.1"/>
    <property type="molecule type" value="Genomic_DNA"/>
</dbReference>
<dbReference type="PANTHER" id="PTHR39201">
    <property type="entry name" value="EXPORTED PROTEIN-RELATED"/>
    <property type="match status" value="1"/>
</dbReference>
<proteinExistence type="predicted"/>
<dbReference type="PROSITE" id="PS50902">
    <property type="entry name" value="FLAVODOXIN_LIKE"/>
    <property type="match status" value="1"/>
</dbReference>
<dbReference type="GeneID" id="29696415"/>
<evidence type="ECO:0000259" key="2">
    <source>
        <dbReference type="PROSITE" id="PS50902"/>
    </source>
</evidence>
<dbReference type="PANTHER" id="PTHR39201:SF1">
    <property type="entry name" value="FLAVODOXIN-LIKE DOMAIN-CONTAINING PROTEIN"/>
    <property type="match status" value="1"/>
</dbReference>
<feature type="region of interest" description="Disordered" evidence="1">
    <location>
        <begin position="42"/>
        <end position="67"/>
    </location>
</feature>
<organism evidence="3 4">
    <name type="scientific">Bifidobacterium animalis subsp. lactis CNCM I-2494</name>
    <dbReference type="NCBI Taxonomy" id="1042403"/>
    <lineage>
        <taxon>Bacteria</taxon>
        <taxon>Bacillati</taxon>
        <taxon>Actinomycetota</taxon>
        <taxon>Actinomycetes</taxon>
        <taxon>Bifidobacteriales</taxon>
        <taxon>Bifidobacteriaceae</taxon>
        <taxon>Bifidobacterium</taxon>
    </lineage>
</organism>
<evidence type="ECO:0000313" key="4">
    <source>
        <dbReference type="Proteomes" id="UP000008394"/>
    </source>
</evidence>
<reference evidence="3 4" key="1">
    <citation type="journal article" date="2011" name="J. Bacteriol.">
        <title>Genome Sequence of the Probiotic Strain Bifidobacterium animalis subsp. lactis CNCM I-2494.</title>
        <authorList>
            <person name="Chervaux C."/>
            <person name="Grimaldi C."/>
            <person name="Bolotin A."/>
            <person name="Quinquis B."/>
            <person name="Legrain-Raspaud S."/>
            <person name="van Hylckama Vlieg J.E."/>
            <person name="Denariaz G."/>
            <person name="Smokvina T."/>
        </authorList>
    </citation>
    <scope>NUCLEOTIDE SEQUENCE [LARGE SCALE GENOMIC DNA]</scope>
    <source>
        <strain evidence="3 4">CNCM I-2494</strain>
    </source>
</reference>
<dbReference type="Gene3D" id="3.40.50.360">
    <property type="match status" value="1"/>
</dbReference>
<dbReference type="AlphaFoldDB" id="A0A806FMF3"/>
<dbReference type="PROSITE" id="PS00201">
    <property type="entry name" value="FLAVODOXIN"/>
    <property type="match status" value="1"/>
</dbReference>
<dbReference type="InterPro" id="IPR001226">
    <property type="entry name" value="Flavodoxin_CS"/>
</dbReference>
<dbReference type="RefSeq" id="WP_004218412.1">
    <property type="nucleotide sequence ID" value="NC_017215.1"/>
</dbReference>
<evidence type="ECO:0000313" key="3">
    <source>
        <dbReference type="EMBL" id="AEK29566.1"/>
    </source>
</evidence>
<dbReference type="GO" id="GO:0010181">
    <property type="term" value="F:FMN binding"/>
    <property type="evidence" value="ECO:0007669"/>
    <property type="project" value="InterPro"/>
</dbReference>
<dbReference type="InterPro" id="IPR029039">
    <property type="entry name" value="Flavoprotein-like_sf"/>
</dbReference>
<name>A0A806FMF3_BIFAN</name>
<dbReference type="Proteomes" id="UP000008394">
    <property type="component" value="Chromosome"/>
</dbReference>
<accession>A0A806FMF3</accession>
<sequence>MSKQLVVYISATGTTRRVAQNLAKAIDADLAEIVPVPPFTAQDIDWTDPTSRASRQHADRAMRPPISASPSADGYDEIFVGYPLWWDTAPREVRTWLESHDFTGKTITTFATSSSSTRGALGEQLHDSAPDAHWVNGRRFAANASEAELKTWADSIA</sequence>
<dbReference type="SUPFAM" id="SSF52218">
    <property type="entry name" value="Flavoproteins"/>
    <property type="match status" value="1"/>
</dbReference>
<gene>
    <name evidence="3" type="ORF">BALAC2494_01000</name>
</gene>
<protein>
    <submittedName>
        <fullName evidence="3">Flavodoxin</fullName>
    </submittedName>
</protein>
<dbReference type="KEGG" id="bnm:BALAC2494_01000"/>
<feature type="domain" description="Flavodoxin-like" evidence="2">
    <location>
        <begin position="4"/>
        <end position="157"/>
    </location>
</feature>
<dbReference type="InterPro" id="IPR008254">
    <property type="entry name" value="Flavodoxin/NO_synth"/>
</dbReference>
<dbReference type="Pfam" id="PF12682">
    <property type="entry name" value="Flavodoxin_4"/>
    <property type="match status" value="1"/>
</dbReference>